<feature type="region of interest" description="Disordered" evidence="1">
    <location>
        <begin position="1"/>
        <end position="22"/>
    </location>
</feature>
<evidence type="ECO:0000313" key="3">
    <source>
        <dbReference type="Proteomes" id="UP001522868"/>
    </source>
</evidence>
<keyword evidence="3" id="KW-1185">Reference proteome</keyword>
<proteinExistence type="predicted"/>
<evidence type="ECO:0000313" key="2">
    <source>
        <dbReference type="EMBL" id="MCK8680752.1"/>
    </source>
</evidence>
<name>A0ABT0IHE7_9ACTN</name>
<accession>A0ABT0IHE7</accession>
<evidence type="ECO:0000256" key="1">
    <source>
        <dbReference type="SAM" id="MobiDB-lite"/>
    </source>
</evidence>
<dbReference type="RefSeq" id="WP_248636575.1">
    <property type="nucleotide sequence ID" value="NZ_JALPTH010000030.1"/>
</dbReference>
<feature type="compositionally biased region" description="Basic and acidic residues" evidence="1">
    <location>
        <begin position="8"/>
        <end position="22"/>
    </location>
</feature>
<dbReference type="EMBL" id="JALPTH010000030">
    <property type="protein sequence ID" value="MCK8680752.1"/>
    <property type="molecule type" value="Genomic_DNA"/>
</dbReference>
<reference evidence="2 3" key="1">
    <citation type="submission" date="2022-04" db="EMBL/GenBank/DDBJ databases">
        <title>Streptomyces sp. nov. LCR6-01 isolated from Lichen of Dirinaria sp.</title>
        <authorList>
            <person name="Kanchanasin P."/>
            <person name="Tanasupawat S."/>
            <person name="Phongsopitanun W."/>
        </authorList>
    </citation>
    <scope>NUCLEOTIDE SEQUENCE [LARGE SCALE GENOMIC DNA]</scope>
    <source>
        <strain evidence="2 3">LCR6-01</strain>
    </source>
</reference>
<sequence length="72" mass="8132">MSGSGQDAEQRYQRDAAEATEAGCDRCRELRAEATQAERWGDYSRAVDCRIYITRHPVHDGRPDDDAETAED</sequence>
<comment type="caution">
    <text evidence="2">The sequence shown here is derived from an EMBL/GenBank/DDBJ whole genome shotgun (WGS) entry which is preliminary data.</text>
</comment>
<dbReference type="Proteomes" id="UP001522868">
    <property type="component" value="Unassembled WGS sequence"/>
</dbReference>
<protein>
    <submittedName>
        <fullName evidence="2">Uncharacterized protein</fullName>
    </submittedName>
</protein>
<gene>
    <name evidence="2" type="ORF">M1O15_25835</name>
</gene>
<organism evidence="2 3">
    <name type="scientific">Streptomyces lichenis</name>
    <dbReference type="NCBI Taxonomy" id="2306967"/>
    <lineage>
        <taxon>Bacteria</taxon>
        <taxon>Bacillati</taxon>
        <taxon>Actinomycetota</taxon>
        <taxon>Actinomycetes</taxon>
        <taxon>Kitasatosporales</taxon>
        <taxon>Streptomycetaceae</taxon>
        <taxon>Streptomyces</taxon>
    </lineage>
</organism>